<dbReference type="EMBL" id="JADYXP020000003">
    <property type="protein sequence ID" value="KAL0127558.1"/>
    <property type="molecule type" value="Genomic_DNA"/>
</dbReference>
<name>A0AAW2GHR1_9HYME</name>
<gene>
    <name evidence="2" type="ORF">PUN28_003080</name>
</gene>
<protein>
    <recommendedName>
        <fullName evidence="4">Secreted protein</fullName>
    </recommendedName>
</protein>
<evidence type="ECO:0008006" key="4">
    <source>
        <dbReference type="Google" id="ProtNLM"/>
    </source>
</evidence>
<feature type="region of interest" description="Disordered" evidence="1">
    <location>
        <begin position="46"/>
        <end position="67"/>
    </location>
</feature>
<sequence>MNYIFLIYVIFLRHSDKIMRKASLTLTVHDGLNAYFLSSKQQTFFVKKKRKKKKKKKREKKKSKRNIHIQKLTHARTHAHAYSLSLFLSLP</sequence>
<keyword evidence="3" id="KW-1185">Reference proteome</keyword>
<proteinExistence type="predicted"/>
<organism evidence="2 3">
    <name type="scientific">Cardiocondyla obscurior</name>
    <dbReference type="NCBI Taxonomy" id="286306"/>
    <lineage>
        <taxon>Eukaryota</taxon>
        <taxon>Metazoa</taxon>
        <taxon>Ecdysozoa</taxon>
        <taxon>Arthropoda</taxon>
        <taxon>Hexapoda</taxon>
        <taxon>Insecta</taxon>
        <taxon>Pterygota</taxon>
        <taxon>Neoptera</taxon>
        <taxon>Endopterygota</taxon>
        <taxon>Hymenoptera</taxon>
        <taxon>Apocrita</taxon>
        <taxon>Aculeata</taxon>
        <taxon>Formicoidea</taxon>
        <taxon>Formicidae</taxon>
        <taxon>Myrmicinae</taxon>
        <taxon>Cardiocondyla</taxon>
    </lineage>
</organism>
<accession>A0AAW2GHR1</accession>
<comment type="caution">
    <text evidence="2">The sequence shown here is derived from an EMBL/GenBank/DDBJ whole genome shotgun (WGS) entry which is preliminary data.</text>
</comment>
<evidence type="ECO:0000313" key="3">
    <source>
        <dbReference type="Proteomes" id="UP001430953"/>
    </source>
</evidence>
<evidence type="ECO:0000313" key="2">
    <source>
        <dbReference type="EMBL" id="KAL0127558.1"/>
    </source>
</evidence>
<dbReference type="AlphaFoldDB" id="A0AAW2GHR1"/>
<reference evidence="2 3" key="1">
    <citation type="submission" date="2023-03" db="EMBL/GenBank/DDBJ databases">
        <title>High recombination rates correlate with genetic variation in Cardiocondyla obscurior ants.</title>
        <authorList>
            <person name="Errbii M."/>
        </authorList>
    </citation>
    <scope>NUCLEOTIDE SEQUENCE [LARGE SCALE GENOMIC DNA]</scope>
    <source>
        <strain evidence="2">Alpha-2009</strain>
        <tissue evidence="2">Whole body</tissue>
    </source>
</reference>
<evidence type="ECO:0000256" key="1">
    <source>
        <dbReference type="SAM" id="MobiDB-lite"/>
    </source>
</evidence>
<dbReference type="Proteomes" id="UP001430953">
    <property type="component" value="Unassembled WGS sequence"/>
</dbReference>